<dbReference type="GO" id="GO:0004190">
    <property type="term" value="F:aspartic-type endopeptidase activity"/>
    <property type="evidence" value="ECO:0007669"/>
    <property type="project" value="InterPro"/>
</dbReference>
<accession>A0A0C2HBI3</accession>
<dbReference type="Pfam" id="PF00026">
    <property type="entry name" value="Asp"/>
    <property type="match status" value="1"/>
</dbReference>
<evidence type="ECO:0000313" key="3">
    <source>
        <dbReference type="EMBL" id="KIH69019.1"/>
    </source>
</evidence>
<dbReference type="OrthoDB" id="5790032at2759"/>
<comment type="similarity">
    <text evidence="1">Belongs to the peptidase A1 family.</text>
</comment>
<evidence type="ECO:0000256" key="1">
    <source>
        <dbReference type="ARBA" id="ARBA00007447"/>
    </source>
</evidence>
<evidence type="ECO:0000313" key="4">
    <source>
        <dbReference type="Proteomes" id="UP000054047"/>
    </source>
</evidence>
<feature type="domain" description="Peptidase A1" evidence="2">
    <location>
        <begin position="1"/>
        <end position="126"/>
    </location>
</feature>
<sequence>MKSVTAGDFHAEFPWKTITSTSSPFIKAPVIMAEKIAKAVGAVYHEEEELFYIDCGEQPTISLRIGDREFFIDSSNLVLEIEESRCLLAIHGDQNYGYGPNWTLGSPFIRQYCNIHDLGKERIGFAEAIHK</sequence>
<proteinExistence type="inferred from homology"/>
<name>A0A0C2HBI3_9BILA</name>
<keyword evidence="4" id="KW-1185">Reference proteome</keyword>
<dbReference type="Proteomes" id="UP000054047">
    <property type="component" value="Unassembled WGS sequence"/>
</dbReference>
<evidence type="ECO:0000259" key="2">
    <source>
        <dbReference type="PROSITE" id="PS51767"/>
    </source>
</evidence>
<dbReference type="InterPro" id="IPR033121">
    <property type="entry name" value="PEPTIDASE_A1"/>
</dbReference>
<protein>
    <recommendedName>
        <fullName evidence="2">Peptidase A1 domain-containing protein</fullName>
    </recommendedName>
</protein>
<dbReference type="InterPro" id="IPR021109">
    <property type="entry name" value="Peptidase_aspartic_dom_sf"/>
</dbReference>
<dbReference type="SUPFAM" id="SSF50630">
    <property type="entry name" value="Acid proteases"/>
    <property type="match status" value="1"/>
</dbReference>
<dbReference type="PROSITE" id="PS51767">
    <property type="entry name" value="PEPTIDASE_A1"/>
    <property type="match status" value="1"/>
</dbReference>
<dbReference type="PANTHER" id="PTHR47966">
    <property type="entry name" value="BETA-SITE APP-CLEAVING ENZYME, ISOFORM A-RELATED"/>
    <property type="match status" value="1"/>
</dbReference>
<dbReference type="PANTHER" id="PTHR47966:SF45">
    <property type="entry name" value="PEPTIDASE A1 DOMAIN-CONTAINING PROTEIN"/>
    <property type="match status" value="1"/>
</dbReference>
<dbReference type="AlphaFoldDB" id="A0A0C2HBI3"/>
<dbReference type="GO" id="GO:0005764">
    <property type="term" value="C:lysosome"/>
    <property type="evidence" value="ECO:0007669"/>
    <property type="project" value="TreeGrafter"/>
</dbReference>
<reference evidence="3 4" key="1">
    <citation type="submission" date="2013-12" db="EMBL/GenBank/DDBJ databases">
        <title>Draft genome of the parsitic nematode Ancylostoma duodenale.</title>
        <authorList>
            <person name="Mitreva M."/>
        </authorList>
    </citation>
    <scope>NUCLEOTIDE SEQUENCE [LARGE SCALE GENOMIC DNA]</scope>
    <source>
        <strain evidence="3 4">Zhejiang</strain>
    </source>
</reference>
<organism evidence="3 4">
    <name type="scientific">Ancylostoma duodenale</name>
    <dbReference type="NCBI Taxonomy" id="51022"/>
    <lineage>
        <taxon>Eukaryota</taxon>
        <taxon>Metazoa</taxon>
        <taxon>Ecdysozoa</taxon>
        <taxon>Nematoda</taxon>
        <taxon>Chromadorea</taxon>
        <taxon>Rhabditida</taxon>
        <taxon>Rhabditina</taxon>
        <taxon>Rhabditomorpha</taxon>
        <taxon>Strongyloidea</taxon>
        <taxon>Ancylostomatidae</taxon>
        <taxon>Ancylostomatinae</taxon>
        <taxon>Ancylostoma</taxon>
    </lineage>
</organism>
<gene>
    <name evidence="3" type="ORF">ANCDUO_00645</name>
</gene>
<dbReference type="EMBL" id="KN726238">
    <property type="protein sequence ID" value="KIH69019.1"/>
    <property type="molecule type" value="Genomic_DNA"/>
</dbReference>
<dbReference type="GO" id="GO:0006508">
    <property type="term" value="P:proteolysis"/>
    <property type="evidence" value="ECO:0007669"/>
    <property type="project" value="InterPro"/>
</dbReference>
<dbReference type="Gene3D" id="2.40.70.10">
    <property type="entry name" value="Acid Proteases"/>
    <property type="match status" value="1"/>
</dbReference>
<dbReference type="InterPro" id="IPR001461">
    <property type="entry name" value="Aspartic_peptidase_A1"/>
</dbReference>